<comment type="cofactor">
    <cofactor evidence="1">
        <name>iron-sulfur cluster</name>
        <dbReference type="ChEBI" id="CHEBI:30408"/>
    </cofactor>
</comment>
<feature type="domain" description="Fe-S hydro-lyase tartrate dehydratase alpha-type catalytic" evidence="12">
    <location>
        <begin position="34"/>
        <end position="297"/>
    </location>
</feature>
<organism evidence="13 14">
    <name type="scientific">Limosilactobacillus oris DSM 4864</name>
    <dbReference type="NCBI Taxonomy" id="1423779"/>
    <lineage>
        <taxon>Bacteria</taxon>
        <taxon>Bacillati</taxon>
        <taxon>Bacillota</taxon>
        <taxon>Bacilli</taxon>
        <taxon>Lactobacillales</taxon>
        <taxon>Lactobacillaceae</taxon>
        <taxon>Limosilactobacillus</taxon>
    </lineage>
</organism>
<keyword evidence="6" id="KW-0408">Iron</keyword>
<name>A0A0R1WBK1_9LACO</name>
<dbReference type="NCBIfam" id="TIGR00722">
    <property type="entry name" value="ttdA_fumA_fumB"/>
    <property type="match status" value="1"/>
</dbReference>
<evidence type="ECO:0000256" key="7">
    <source>
        <dbReference type="ARBA" id="ARBA00023014"/>
    </source>
</evidence>
<dbReference type="PANTHER" id="PTHR30389">
    <property type="entry name" value="FUMARATE HYDRATASE-RELATED"/>
    <property type="match status" value="1"/>
</dbReference>
<accession>A0A0R1WBK1</accession>
<evidence type="ECO:0000259" key="12">
    <source>
        <dbReference type="Pfam" id="PF05681"/>
    </source>
</evidence>
<dbReference type="InterPro" id="IPR051208">
    <property type="entry name" value="Class-I_Fumarase/Tartrate_DH"/>
</dbReference>
<keyword evidence="8" id="KW-0456">Lyase</keyword>
<evidence type="ECO:0000256" key="11">
    <source>
        <dbReference type="ARBA" id="ARBA00049253"/>
    </source>
</evidence>
<evidence type="ECO:0000256" key="6">
    <source>
        <dbReference type="ARBA" id="ARBA00023004"/>
    </source>
</evidence>
<protein>
    <recommendedName>
        <fullName evidence="10">L(+)-tartrate dehydratase subunit alpha</fullName>
        <ecNumber evidence="9">4.2.1.32</ecNumber>
    </recommendedName>
</protein>
<reference evidence="13 14" key="1">
    <citation type="journal article" date="2015" name="Genome Announc.">
        <title>Expanding the biotechnology potential of lactobacilli through comparative genomics of 213 strains and associated genera.</title>
        <authorList>
            <person name="Sun Z."/>
            <person name="Harris H.M."/>
            <person name="McCann A."/>
            <person name="Guo C."/>
            <person name="Argimon S."/>
            <person name="Zhang W."/>
            <person name="Yang X."/>
            <person name="Jeffery I.B."/>
            <person name="Cooney J.C."/>
            <person name="Kagawa T.F."/>
            <person name="Liu W."/>
            <person name="Song Y."/>
            <person name="Salvetti E."/>
            <person name="Wrobel A."/>
            <person name="Rasinkangas P."/>
            <person name="Parkhill J."/>
            <person name="Rea M.C."/>
            <person name="O'Sullivan O."/>
            <person name="Ritari J."/>
            <person name="Douillard F.P."/>
            <person name="Paul Ross R."/>
            <person name="Yang R."/>
            <person name="Briner A.E."/>
            <person name="Felis G.E."/>
            <person name="de Vos W.M."/>
            <person name="Barrangou R."/>
            <person name="Klaenhammer T.R."/>
            <person name="Caufield P.W."/>
            <person name="Cui Y."/>
            <person name="Zhang H."/>
            <person name="O'Toole P.W."/>
        </authorList>
    </citation>
    <scope>NUCLEOTIDE SEQUENCE [LARGE SCALE GENOMIC DNA]</scope>
    <source>
        <strain evidence="13 14">DSM 4864</strain>
    </source>
</reference>
<proteinExistence type="inferred from homology"/>
<evidence type="ECO:0000256" key="1">
    <source>
        <dbReference type="ARBA" id="ARBA00001915"/>
    </source>
</evidence>
<dbReference type="NCBIfam" id="NF006084">
    <property type="entry name" value="PRK08230.1"/>
    <property type="match status" value="1"/>
</dbReference>
<sequence>MGTEIKEGILMQYTYTEPTLSKKGAQLRDLLVKYLDIFSHRLPDDVTKKLVEYSKIEVDPLQKIVYDTMMENQRLAAEADVPSCQDTGTLQFFVKVGTKFPLIDELNEILVDATYQATKIAPLRTNAVQTFDEYNTNINIGDGIPGIFTQLVPHSSDIEIYPYMAGGGCTLPGVAKVLMPGEGYEGVTRFVMDRMTTYGVNACPPLLVGVGIGTSVETAAMNSKLALLRRVDSYSTNKRAAKMEHLLEDGINAIGLGPQGFGGKKSVMGVNIINTARHPSVIGVGVSTGCWSHRRGLIKLDQDLNYELPMNKGVEL</sequence>
<evidence type="ECO:0000256" key="3">
    <source>
        <dbReference type="ARBA" id="ARBA00011209"/>
    </source>
</evidence>
<comment type="subunit">
    <text evidence="3">Tetramer of two alpha and two beta subunits.</text>
</comment>
<dbReference type="Pfam" id="PF05681">
    <property type="entry name" value="Fumerase"/>
    <property type="match status" value="1"/>
</dbReference>
<dbReference type="GO" id="GO:0008730">
    <property type="term" value="F:L(+)-tartrate dehydratase activity"/>
    <property type="evidence" value="ECO:0007669"/>
    <property type="project" value="UniProtKB-EC"/>
</dbReference>
<evidence type="ECO:0000256" key="8">
    <source>
        <dbReference type="ARBA" id="ARBA00023239"/>
    </source>
</evidence>
<dbReference type="PANTHER" id="PTHR30389:SF19">
    <property type="entry name" value="L(+)-TARTRATE DEHYDRATASE SUBUNIT ALPHA"/>
    <property type="match status" value="1"/>
</dbReference>
<evidence type="ECO:0000256" key="10">
    <source>
        <dbReference type="ARBA" id="ARBA00040103"/>
    </source>
</evidence>
<dbReference type="PATRIC" id="fig|1423779.3.peg.405"/>
<dbReference type="Proteomes" id="UP000050973">
    <property type="component" value="Unassembled WGS sequence"/>
</dbReference>
<keyword evidence="4" id="KW-0004">4Fe-4S</keyword>
<gene>
    <name evidence="13" type="ORF">FC49_GL000401</name>
</gene>
<dbReference type="InterPro" id="IPR004646">
    <property type="entry name" value="Fe-S_hydro-lyase_TtdA-typ_cat"/>
</dbReference>
<comment type="caution">
    <text evidence="13">The sequence shown here is derived from an EMBL/GenBank/DDBJ whole genome shotgun (WGS) entry which is preliminary data.</text>
</comment>
<evidence type="ECO:0000256" key="2">
    <source>
        <dbReference type="ARBA" id="ARBA00008876"/>
    </source>
</evidence>
<evidence type="ECO:0000256" key="5">
    <source>
        <dbReference type="ARBA" id="ARBA00022723"/>
    </source>
</evidence>
<comment type="catalytic activity">
    <reaction evidence="11">
        <text>(2R,3R)-tartrate = oxaloacetate + H2O</text>
        <dbReference type="Rhea" id="RHEA:15413"/>
        <dbReference type="ChEBI" id="CHEBI:15377"/>
        <dbReference type="ChEBI" id="CHEBI:16452"/>
        <dbReference type="ChEBI" id="CHEBI:30924"/>
        <dbReference type="EC" id="4.2.1.32"/>
    </reaction>
</comment>
<dbReference type="EMBL" id="AZGE01000012">
    <property type="protein sequence ID" value="KRM15354.1"/>
    <property type="molecule type" value="Genomic_DNA"/>
</dbReference>
<dbReference type="GO" id="GO:0046872">
    <property type="term" value="F:metal ion binding"/>
    <property type="evidence" value="ECO:0007669"/>
    <property type="project" value="UniProtKB-KW"/>
</dbReference>
<evidence type="ECO:0000256" key="4">
    <source>
        <dbReference type="ARBA" id="ARBA00022485"/>
    </source>
</evidence>
<dbReference type="GO" id="GO:0051539">
    <property type="term" value="F:4 iron, 4 sulfur cluster binding"/>
    <property type="evidence" value="ECO:0007669"/>
    <property type="project" value="UniProtKB-KW"/>
</dbReference>
<evidence type="ECO:0000256" key="9">
    <source>
        <dbReference type="ARBA" id="ARBA00039027"/>
    </source>
</evidence>
<comment type="similarity">
    <text evidence="2">Belongs to the class-I fumarase family.</text>
</comment>
<evidence type="ECO:0000313" key="14">
    <source>
        <dbReference type="Proteomes" id="UP000050973"/>
    </source>
</evidence>
<dbReference type="AlphaFoldDB" id="A0A0R1WBK1"/>
<evidence type="ECO:0000313" key="13">
    <source>
        <dbReference type="EMBL" id="KRM15354.1"/>
    </source>
</evidence>
<dbReference type="EC" id="4.2.1.32" evidence="9"/>
<keyword evidence="5" id="KW-0479">Metal-binding</keyword>
<keyword evidence="7" id="KW-0411">Iron-sulfur</keyword>